<dbReference type="Proteomes" id="UP000237271">
    <property type="component" value="Unassembled WGS sequence"/>
</dbReference>
<keyword evidence="2" id="KW-1185">Reference proteome</keyword>
<name>A0A2P4Y0Z5_9STRA</name>
<reference evidence="1 2" key="1">
    <citation type="journal article" date="2017" name="Genome Biol. Evol.">
        <title>Phytophthora megakarya and P. palmivora, closely related causal agents of cacao black pod rot, underwent increases in genome sizes and gene numbers by different mechanisms.</title>
        <authorList>
            <person name="Ali S.S."/>
            <person name="Shao J."/>
            <person name="Lary D.J."/>
            <person name="Kronmiller B."/>
            <person name="Shen D."/>
            <person name="Strem M.D."/>
            <person name="Amoako-Attah I."/>
            <person name="Akrofi A.Y."/>
            <person name="Begoude B.A."/>
            <person name="Ten Hoopen G.M."/>
            <person name="Coulibaly K."/>
            <person name="Kebe B.I."/>
            <person name="Melnick R.L."/>
            <person name="Guiltinan M.J."/>
            <person name="Tyler B.M."/>
            <person name="Meinhardt L.W."/>
            <person name="Bailey B.A."/>
        </authorList>
    </citation>
    <scope>NUCLEOTIDE SEQUENCE [LARGE SCALE GENOMIC DNA]</scope>
    <source>
        <strain evidence="2">sbr112.9</strain>
    </source>
</reference>
<proteinExistence type="predicted"/>
<evidence type="ECO:0000313" key="2">
    <source>
        <dbReference type="Proteomes" id="UP000237271"/>
    </source>
</evidence>
<accession>A0A2P4Y0Z5</accession>
<dbReference type="EMBL" id="NCKW01006484">
    <property type="protein sequence ID" value="POM71474.1"/>
    <property type="molecule type" value="Genomic_DNA"/>
</dbReference>
<comment type="caution">
    <text evidence="1">The sequence shown here is derived from an EMBL/GenBank/DDBJ whole genome shotgun (WGS) entry which is preliminary data.</text>
</comment>
<dbReference type="AlphaFoldDB" id="A0A2P4Y0Z5"/>
<protein>
    <submittedName>
        <fullName evidence="1">Uncharacterized protein</fullName>
    </submittedName>
</protein>
<evidence type="ECO:0000313" key="1">
    <source>
        <dbReference type="EMBL" id="POM71474.1"/>
    </source>
</evidence>
<sequence length="129" mass="13736">MLSHSLHQTAYVHVASKPRLRISITRLVGHTKPHGDGVAGIALGPYGSGGNVINWVGYQHVYAVMRLPFLPNVRCLYSLASTAAAQHVPISLGALVGCESRGLHGQTIVTLRQVGDSAVAHVAQERPNE</sequence>
<gene>
    <name evidence="1" type="ORF">PHPALM_11958</name>
</gene>
<organism evidence="1 2">
    <name type="scientific">Phytophthora palmivora</name>
    <dbReference type="NCBI Taxonomy" id="4796"/>
    <lineage>
        <taxon>Eukaryota</taxon>
        <taxon>Sar</taxon>
        <taxon>Stramenopiles</taxon>
        <taxon>Oomycota</taxon>
        <taxon>Peronosporomycetes</taxon>
        <taxon>Peronosporales</taxon>
        <taxon>Peronosporaceae</taxon>
        <taxon>Phytophthora</taxon>
    </lineage>
</organism>